<feature type="domain" description="Transglutaminase-like" evidence="2">
    <location>
        <begin position="184"/>
        <end position="244"/>
    </location>
</feature>
<evidence type="ECO:0000259" key="2">
    <source>
        <dbReference type="SMART" id="SM00460"/>
    </source>
</evidence>
<dbReference type="Pfam" id="PF01841">
    <property type="entry name" value="Transglut_core"/>
    <property type="match status" value="1"/>
</dbReference>
<reference evidence="3" key="1">
    <citation type="submission" date="2022-12" db="EMBL/GenBank/DDBJ databases">
        <authorList>
            <person name="Wang J."/>
        </authorList>
    </citation>
    <scope>NUCLEOTIDE SEQUENCE</scope>
    <source>
        <strain evidence="3">HY-42-06</strain>
    </source>
</reference>
<accession>A0ABT4CQQ3</accession>
<dbReference type="Gene3D" id="3.10.620.30">
    <property type="match status" value="1"/>
</dbReference>
<dbReference type="SMART" id="SM00460">
    <property type="entry name" value="TGc"/>
    <property type="match status" value="1"/>
</dbReference>
<comment type="caution">
    <text evidence="3">The sequence shown here is derived from an EMBL/GenBank/DDBJ whole genome shotgun (WGS) entry which is preliminary data.</text>
</comment>
<organism evidence="3 4">
    <name type="scientific">Clostridium ganghwense</name>
    <dbReference type="NCBI Taxonomy" id="312089"/>
    <lineage>
        <taxon>Bacteria</taxon>
        <taxon>Bacillati</taxon>
        <taxon>Bacillota</taxon>
        <taxon>Clostridia</taxon>
        <taxon>Eubacteriales</taxon>
        <taxon>Clostridiaceae</taxon>
        <taxon>Clostridium</taxon>
    </lineage>
</organism>
<dbReference type="Proteomes" id="UP001079657">
    <property type="component" value="Unassembled WGS sequence"/>
</dbReference>
<dbReference type="PANTHER" id="PTHR33490:SF3">
    <property type="entry name" value="CONSERVED INTEGRAL MEMBRANE PROTEIN"/>
    <property type="match status" value="1"/>
</dbReference>
<dbReference type="InterPro" id="IPR038765">
    <property type="entry name" value="Papain-like_cys_pep_sf"/>
</dbReference>
<dbReference type="PANTHER" id="PTHR33490">
    <property type="entry name" value="BLR5614 PROTEIN-RELATED"/>
    <property type="match status" value="1"/>
</dbReference>
<name>A0ABT4CQQ3_9CLOT</name>
<keyword evidence="1" id="KW-0732">Signal</keyword>
<proteinExistence type="predicted"/>
<dbReference type="RefSeq" id="WP_268050229.1">
    <property type="nucleotide sequence ID" value="NZ_JAPQES010000004.1"/>
</dbReference>
<gene>
    <name evidence="3" type="ORF">OXH55_12010</name>
</gene>
<protein>
    <submittedName>
        <fullName evidence="3">Transglutaminase-like domain-containing protein</fullName>
    </submittedName>
</protein>
<dbReference type="InterPro" id="IPR002931">
    <property type="entry name" value="Transglutaminase-like"/>
</dbReference>
<evidence type="ECO:0000313" key="4">
    <source>
        <dbReference type="Proteomes" id="UP001079657"/>
    </source>
</evidence>
<sequence length="270" mass="31191">MFKKLKKILAAMLTAIILPTNIVLAKEVQNNIFDNSNINKGIVSVGYSSSNDKKIKLMIEKDAVRYFYDIKDNNEESFPLQLGSGKYNIKVLENKDGDKYKVVKGQAVNVEIDNEKQVYLNSIQIINWNEDMEAIKKAKELVKGKTTSTEKVQAIYDYIVENVKYDYDKINHIESDYIPDINETFKSSNGICYDYSALFAAMTRSIGIPTKLVKGHRKEIDAYHAWNEVYLDDSDTWFTIDTTYDASLYNNNQEYSMIQDNSNYEKDKEY</sequence>
<evidence type="ECO:0000256" key="1">
    <source>
        <dbReference type="SAM" id="SignalP"/>
    </source>
</evidence>
<dbReference type="EMBL" id="JAPQES010000004">
    <property type="protein sequence ID" value="MCY6371364.1"/>
    <property type="molecule type" value="Genomic_DNA"/>
</dbReference>
<evidence type="ECO:0000313" key="3">
    <source>
        <dbReference type="EMBL" id="MCY6371364.1"/>
    </source>
</evidence>
<dbReference type="SUPFAM" id="SSF54001">
    <property type="entry name" value="Cysteine proteinases"/>
    <property type="match status" value="1"/>
</dbReference>
<keyword evidence="4" id="KW-1185">Reference proteome</keyword>
<feature type="signal peptide" evidence="1">
    <location>
        <begin position="1"/>
        <end position="25"/>
    </location>
</feature>
<feature type="chain" id="PRO_5045957499" evidence="1">
    <location>
        <begin position="26"/>
        <end position="270"/>
    </location>
</feature>